<evidence type="ECO:0000313" key="4">
    <source>
        <dbReference type="Proteomes" id="UP000886900"/>
    </source>
</evidence>
<dbReference type="PANTHER" id="PTHR33420">
    <property type="entry name" value="FIMBRIAL SUBUNIT ELFA-RELATED"/>
    <property type="match status" value="1"/>
</dbReference>
<reference evidence="3" key="1">
    <citation type="submission" date="2021-06" db="EMBL/GenBank/DDBJ databases">
        <title>Updating the genus Pseudomonas: Description of 43 new species and partition of the Pseudomonas putida group.</title>
        <authorList>
            <person name="Girard L."/>
            <person name="Lood C."/>
            <person name="Vandamme P."/>
            <person name="Rokni-Zadeh H."/>
            <person name="Van Noort V."/>
            <person name="Hofte M."/>
            <person name="Lavigne R."/>
            <person name="De Mot R."/>
        </authorList>
    </citation>
    <scope>NUCLEOTIDE SEQUENCE</scope>
    <source>
        <strain evidence="3">SWRI79</strain>
    </source>
</reference>
<organism evidence="3 4">
    <name type="scientific">Pseudomonas farris</name>
    <dbReference type="NCBI Taxonomy" id="2841207"/>
    <lineage>
        <taxon>Bacteria</taxon>
        <taxon>Pseudomonadati</taxon>
        <taxon>Pseudomonadota</taxon>
        <taxon>Gammaproteobacteria</taxon>
        <taxon>Pseudomonadales</taxon>
        <taxon>Pseudomonadaceae</taxon>
        <taxon>Pseudomonas</taxon>
    </lineage>
</organism>
<name>A0ABS6Q0M4_9PSED</name>
<protein>
    <submittedName>
        <fullName evidence="3">Type 1 fimbrial protein</fullName>
    </submittedName>
</protein>
<dbReference type="Proteomes" id="UP000886900">
    <property type="component" value="Unassembled WGS sequence"/>
</dbReference>
<feature type="domain" description="Fimbrial-type adhesion" evidence="2">
    <location>
        <begin position="185"/>
        <end position="328"/>
    </location>
</feature>
<dbReference type="RefSeq" id="WP_217857816.1">
    <property type="nucleotide sequence ID" value="NZ_JAHSTV010000010.1"/>
</dbReference>
<gene>
    <name evidence="3" type="ORF">KVG95_21170</name>
</gene>
<evidence type="ECO:0000313" key="3">
    <source>
        <dbReference type="EMBL" id="MBV4465842.1"/>
    </source>
</evidence>
<dbReference type="InterPro" id="IPR050263">
    <property type="entry name" value="Bact_Fimbrial_Adh_Pro"/>
</dbReference>
<accession>A0ABS6Q0M4</accession>
<dbReference type="InterPro" id="IPR000259">
    <property type="entry name" value="Adhesion_dom_fimbrial"/>
</dbReference>
<keyword evidence="1" id="KW-0732">Signal</keyword>
<proteinExistence type="predicted"/>
<comment type="caution">
    <text evidence="3">The sequence shown here is derived from an EMBL/GenBank/DDBJ whole genome shotgun (WGS) entry which is preliminary data.</text>
</comment>
<evidence type="ECO:0000256" key="1">
    <source>
        <dbReference type="ARBA" id="ARBA00022729"/>
    </source>
</evidence>
<dbReference type="PANTHER" id="PTHR33420:SF3">
    <property type="entry name" value="FIMBRIAL SUBUNIT ELFA"/>
    <property type="match status" value="1"/>
</dbReference>
<keyword evidence="4" id="KW-1185">Reference proteome</keyword>
<dbReference type="EMBL" id="JAHSTV010000010">
    <property type="protein sequence ID" value="MBV4465842.1"/>
    <property type="molecule type" value="Genomic_DNA"/>
</dbReference>
<sequence length="329" mass="34788">MFFLNAPPKSNAYRLVFITLGTLLFLSILGEANAACSFDPGFKAETVNITPSASISVPRDTRNGTVIYTSAFATSTPSTYRCTGGERYGIKNLIGNQSTDLTRSGISPIGTTGLGFRWIAQTRLRPIYIGPYGFSYRGAQDYTARTPYGFELVKIGPIMEGIEVSAGNIATLAAGSLNPVVTMNLTQKITVTQPTCTTPDVTAPMGTQKTSGFRGVGTSLPPVPFVIKLNNCPAGINTVKYRLVPNFSDPNNPPSVAALSAASTAKGVGVQILNNLNTPLTLGIDHVFKDYSAAGGNFSIPLKAAYYQTGSTVKGGSANTSLDFTMTYE</sequence>
<dbReference type="Pfam" id="PF00419">
    <property type="entry name" value="Fimbrial"/>
    <property type="match status" value="1"/>
</dbReference>
<evidence type="ECO:0000259" key="2">
    <source>
        <dbReference type="Pfam" id="PF00419"/>
    </source>
</evidence>